<dbReference type="AlphaFoldDB" id="A0AA96LL01"/>
<accession>A0AA96LL01</accession>
<dbReference type="Gene3D" id="2.115.10.20">
    <property type="entry name" value="Glycosyl hydrolase domain, family 43"/>
    <property type="match status" value="1"/>
</dbReference>
<reference evidence="1" key="1">
    <citation type="submission" date="2022-02" db="EMBL/GenBank/DDBJ databases">
        <title>Paenibacillus sp. MBLB1832 Whole Genome Shotgun Sequencing.</title>
        <authorList>
            <person name="Hwang C.Y."/>
            <person name="Cho E.-S."/>
            <person name="Seo M.-J."/>
        </authorList>
    </citation>
    <scope>NUCLEOTIDE SEQUENCE</scope>
    <source>
        <strain evidence="1">MBLB1832</strain>
    </source>
</reference>
<dbReference type="RefSeq" id="WP_314796728.1">
    <property type="nucleotide sequence ID" value="NZ_CP130319.1"/>
</dbReference>
<name>A0AA96LL01_9BACL</name>
<organism evidence="1 2">
    <name type="scientific">Paenibacillus roseopurpureus</name>
    <dbReference type="NCBI Taxonomy" id="2918901"/>
    <lineage>
        <taxon>Bacteria</taxon>
        <taxon>Bacillati</taxon>
        <taxon>Bacillota</taxon>
        <taxon>Bacilli</taxon>
        <taxon>Bacillales</taxon>
        <taxon>Paenibacillaceae</taxon>
        <taxon>Paenibacillus</taxon>
    </lineage>
</organism>
<gene>
    <name evidence="1" type="ORF">MJB10_17465</name>
</gene>
<dbReference type="EMBL" id="CP130319">
    <property type="protein sequence ID" value="WNR42899.1"/>
    <property type="molecule type" value="Genomic_DNA"/>
</dbReference>
<sequence>MTDVIFKVSSVHSTPVITDGKPGTEGNGYGFEGGRVLKLNGAYHLFTTEMSGLPIWTRTKLAYWRSKDSVHWERVSTLMESSGNFDGTDTHACLWSPMPTYDAINERWVLTYVCYRSKPNTRESWYRNYDGRIAMAVSQVKGPEGMAGPYEETGFLMEPGADSASWEGLMGVNSFYPYLTDSGWYAWYGSSIEVNGLAKAPELSGPWHRVSLREPASRHTENPIVSRLEDGRFVAFFDGCGHHQKMGYMVSSDGITWSEPILLEANDHPNRWWGLTRTPLGLVSEGNGKYALPFTAYNRNFYDIPGIWSAESDSVFDGYFASVGWMELELEKG</sequence>
<evidence type="ECO:0000313" key="2">
    <source>
        <dbReference type="Proteomes" id="UP001304650"/>
    </source>
</evidence>
<dbReference type="Proteomes" id="UP001304650">
    <property type="component" value="Chromosome"/>
</dbReference>
<dbReference type="KEGG" id="proo:MJB10_17465"/>
<dbReference type="InterPro" id="IPR023296">
    <property type="entry name" value="Glyco_hydro_beta-prop_sf"/>
</dbReference>
<proteinExistence type="predicted"/>
<dbReference type="SUPFAM" id="SSF75005">
    <property type="entry name" value="Arabinanase/levansucrase/invertase"/>
    <property type="match status" value="1"/>
</dbReference>
<evidence type="ECO:0000313" key="1">
    <source>
        <dbReference type="EMBL" id="WNR42899.1"/>
    </source>
</evidence>
<keyword evidence="2" id="KW-1185">Reference proteome</keyword>
<protein>
    <submittedName>
        <fullName evidence="1">Uncharacterized protein</fullName>
    </submittedName>
</protein>